<sequence>MGPGSRANPRRTITRVSNWNSEKSPYETLVSLALLGCIFLVDNSSIFQINLEEERKILAYEKKASMEYFSNTLERRTLIYKKRDLMRKKAEDDNTRDITQLLAAEGLELDTDDDEAV</sequence>
<gene>
    <name evidence="1" type="ORF">C4D60_Mb01t24580</name>
</gene>
<name>A0A4S8JPP8_MUSBA</name>
<evidence type="ECO:0000313" key="2">
    <source>
        <dbReference type="Proteomes" id="UP000317650"/>
    </source>
</evidence>
<reference evidence="1 2" key="1">
    <citation type="journal article" date="2019" name="Nat. Plants">
        <title>Genome sequencing of Musa balbisiana reveals subgenome evolution and function divergence in polyploid bananas.</title>
        <authorList>
            <person name="Yao X."/>
        </authorList>
    </citation>
    <scope>NUCLEOTIDE SEQUENCE [LARGE SCALE GENOMIC DNA]</scope>
    <source>
        <strain evidence="2">cv. DH-PKW</strain>
        <tissue evidence="1">Leaves</tissue>
    </source>
</reference>
<dbReference type="Proteomes" id="UP000317650">
    <property type="component" value="Chromosome 1"/>
</dbReference>
<dbReference type="STRING" id="52838.A0A4S8JPP8"/>
<keyword evidence="2" id="KW-1185">Reference proteome</keyword>
<comment type="caution">
    <text evidence="1">The sequence shown here is derived from an EMBL/GenBank/DDBJ whole genome shotgun (WGS) entry which is preliminary data.</text>
</comment>
<dbReference type="EMBL" id="PYDT01000004">
    <property type="protein sequence ID" value="THU64258.1"/>
    <property type="molecule type" value="Genomic_DNA"/>
</dbReference>
<accession>A0A4S8JPP8</accession>
<proteinExistence type="predicted"/>
<protein>
    <submittedName>
        <fullName evidence="1">Uncharacterized protein</fullName>
    </submittedName>
</protein>
<dbReference type="AlphaFoldDB" id="A0A4S8JPP8"/>
<evidence type="ECO:0000313" key="1">
    <source>
        <dbReference type="EMBL" id="THU64258.1"/>
    </source>
</evidence>
<organism evidence="1 2">
    <name type="scientific">Musa balbisiana</name>
    <name type="common">Banana</name>
    <dbReference type="NCBI Taxonomy" id="52838"/>
    <lineage>
        <taxon>Eukaryota</taxon>
        <taxon>Viridiplantae</taxon>
        <taxon>Streptophyta</taxon>
        <taxon>Embryophyta</taxon>
        <taxon>Tracheophyta</taxon>
        <taxon>Spermatophyta</taxon>
        <taxon>Magnoliopsida</taxon>
        <taxon>Liliopsida</taxon>
        <taxon>Zingiberales</taxon>
        <taxon>Musaceae</taxon>
        <taxon>Musa</taxon>
    </lineage>
</organism>